<evidence type="ECO:0008006" key="3">
    <source>
        <dbReference type="Google" id="ProtNLM"/>
    </source>
</evidence>
<comment type="caution">
    <text evidence="2">The sequence shown here is derived from an EMBL/GenBank/DDBJ whole genome shotgun (WGS) entry which is preliminary data.</text>
</comment>
<organism evidence="2">
    <name type="scientific">Cupriavidus taiwanensis</name>
    <dbReference type="NCBI Taxonomy" id="164546"/>
    <lineage>
        <taxon>Bacteria</taxon>
        <taxon>Pseudomonadati</taxon>
        <taxon>Pseudomonadota</taxon>
        <taxon>Betaproteobacteria</taxon>
        <taxon>Burkholderiales</taxon>
        <taxon>Burkholderiaceae</taxon>
        <taxon>Cupriavidus</taxon>
    </lineage>
</organism>
<evidence type="ECO:0000256" key="1">
    <source>
        <dbReference type="SAM" id="SignalP"/>
    </source>
</evidence>
<gene>
    <name evidence="2" type="ORF">CBM2589_B230165</name>
</gene>
<protein>
    <recommendedName>
        <fullName evidence="3">Lipoprotein</fullName>
    </recommendedName>
</protein>
<reference evidence="2" key="1">
    <citation type="submission" date="2018-01" db="EMBL/GenBank/DDBJ databases">
        <authorList>
            <person name="Clerissi C."/>
        </authorList>
    </citation>
    <scope>NUCLEOTIDE SEQUENCE</scope>
    <source>
        <strain evidence="2">Cupriavidus taiwanensis STM 3521</strain>
    </source>
</reference>
<accession>A0A375BQW0</accession>
<evidence type="ECO:0000313" key="2">
    <source>
        <dbReference type="EMBL" id="SOY50831.1"/>
    </source>
</evidence>
<dbReference type="EMBL" id="OFSP01000016">
    <property type="protein sequence ID" value="SOY50831.1"/>
    <property type="molecule type" value="Genomic_DNA"/>
</dbReference>
<feature type="chain" id="PRO_5017019578" description="Lipoprotein" evidence="1">
    <location>
        <begin position="18"/>
        <end position="149"/>
    </location>
</feature>
<dbReference type="RefSeq" id="WP_116337945.1">
    <property type="nucleotide sequence ID" value="NZ_LT976856.1"/>
</dbReference>
<feature type="signal peptide" evidence="1">
    <location>
        <begin position="1"/>
        <end position="17"/>
    </location>
</feature>
<dbReference type="PROSITE" id="PS51257">
    <property type="entry name" value="PROKAR_LIPOPROTEIN"/>
    <property type="match status" value="1"/>
</dbReference>
<dbReference type="Proteomes" id="UP000256297">
    <property type="component" value="Chromosome CBM2589_b"/>
</dbReference>
<sequence length="149" mass="15402">MKPLAILTLFSMLPVLAACSSTPQPPQVYPVNATIKLGHVTERVFLTRLDVAQVPSYYGGGTSVGVGAASGSHGGGGVGVGFAFDLSRLFSKPAPVQQVDLFQYKVRTLDGAMVSANAPAVPGLEPGACVRVIYPDNGQEAQLAPSNEC</sequence>
<proteinExistence type="predicted"/>
<dbReference type="AlphaFoldDB" id="A0A375BQW0"/>
<name>A0A375BQW0_9BURK</name>
<keyword evidence="1" id="KW-0732">Signal</keyword>